<evidence type="ECO:0000313" key="1">
    <source>
        <dbReference type="EMBL" id="GJE89561.1"/>
    </source>
</evidence>
<gene>
    <name evidence="1" type="ORF">PsYK624_056640</name>
</gene>
<organism evidence="1 2">
    <name type="scientific">Phanerochaete sordida</name>
    <dbReference type="NCBI Taxonomy" id="48140"/>
    <lineage>
        <taxon>Eukaryota</taxon>
        <taxon>Fungi</taxon>
        <taxon>Dikarya</taxon>
        <taxon>Basidiomycota</taxon>
        <taxon>Agaricomycotina</taxon>
        <taxon>Agaricomycetes</taxon>
        <taxon>Polyporales</taxon>
        <taxon>Phanerochaetaceae</taxon>
        <taxon>Phanerochaete</taxon>
    </lineage>
</organism>
<sequence length="155" mass="16411">MSSQASQPATPEWLTEKLTELLKSPYIHFTQPKIPGLQLRMGPGPIDLFSTRFANMCTDDVTGVLAGAAVDKDGLKQGLLALQKKINAGQVQTGEAQGAEGYQTATKMLFAAKEGDDQVEVSAAASVREQGGLQRISALRLDGDSSLFQSPTTSA</sequence>
<comment type="caution">
    <text evidence="1">The sequence shown here is derived from an EMBL/GenBank/DDBJ whole genome shotgun (WGS) entry which is preliminary data.</text>
</comment>
<proteinExistence type="predicted"/>
<keyword evidence="2" id="KW-1185">Reference proteome</keyword>
<dbReference type="AlphaFoldDB" id="A0A9P3LBK1"/>
<accession>A0A9P3LBK1</accession>
<dbReference type="OrthoDB" id="3261851at2759"/>
<reference evidence="1 2" key="1">
    <citation type="submission" date="2021-08" db="EMBL/GenBank/DDBJ databases">
        <title>Draft Genome Sequence of Phanerochaete sordida strain YK-624.</title>
        <authorList>
            <person name="Mori T."/>
            <person name="Dohra H."/>
            <person name="Suzuki T."/>
            <person name="Kawagishi H."/>
            <person name="Hirai H."/>
        </authorList>
    </citation>
    <scope>NUCLEOTIDE SEQUENCE [LARGE SCALE GENOMIC DNA]</scope>
    <source>
        <strain evidence="1 2">YK-624</strain>
    </source>
</reference>
<name>A0A9P3LBK1_9APHY</name>
<evidence type="ECO:0000313" key="2">
    <source>
        <dbReference type="Proteomes" id="UP000703269"/>
    </source>
</evidence>
<protein>
    <submittedName>
        <fullName evidence="1">Uncharacterized protein</fullName>
    </submittedName>
</protein>
<dbReference type="Proteomes" id="UP000703269">
    <property type="component" value="Unassembled WGS sequence"/>
</dbReference>
<dbReference type="EMBL" id="BPQB01000013">
    <property type="protein sequence ID" value="GJE89561.1"/>
    <property type="molecule type" value="Genomic_DNA"/>
</dbReference>